<dbReference type="Pfam" id="PF04734">
    <property type="entry name" value="Ceramidase_alk"/>
    <property type="match status" value="1"/>
</dbReference>
<dbReference type="InterPro" id="IPR031329">
    <property type="entry name" value="NEUT/ALK_ceramidase_N"/>
</dbReference>
<dbReference type="Proteomes" id="UP000245202">
    <property type="component" value="Unassembled WGS sequence"/>
</dbReference>
<comment type="caution">
    <text evidence="2">The sequence shown here is derived from an EMBL/GenBank/DDBJ whole genome shotgun (WGS) entry which is preliminary data.</text>
</comment>
<proteinExistence type="predicted"/>
<evidence type="ECO:0000313" key="3">
    <source>
        <dbReference type="Proteomes" id="UP000245202"/>
    </source>
</evidence>
<feature type="domain" description="Neutral/alkaline non-lysosomal ceramidase N-terminal" evidence="1">
    <location>
        <begin position="5"/>
        <end position="176"/>
    </location>
</feature>
<keyword evidence="3" id="KW-1185">Reference proteome</keyword>
<gene>
    <name evidence="2" type="ORF">PAT3040_03581</name>
</gene>
<sequence>MLEPLYAHAFAWQTEDVKGVIISCDLLGISKEITEQVRSLIQAECQIPFDHILVSATHSHSGPTTVDLIGWGEKDSDYLAGMPERIAQAAVAALAGMVDVTFEYGETHVEGIAYNRVSHSKESPGGLSDHTLKLLKVVHEGKMIGFLSHYSVHPVVMCADTSFICGDFIGIAINKLSSQYGVTGMFLQGSLGDQNSIYNFENQEQSVKNVYELSARFAGFVEEAISSALPLEIDAIVMKRVSISLPLNVLERSMILRNLEMVEHLYEDFDELPAKTQRRIRFERDVCKAVWDKYDEPEPAVLKTELQALKLGNILLIAHPTELFYAYHVEIERELAPYKTFIVGQANDSIGYIPTPDQYEVSQGAYSYPAWFTSFMYGQLPFVRNIGEVITKQMIELGQSLVKS</sequence>
<reference evidence="2 3" key="1">
    <citation type="submission" date="2017-08" db="EMBL/GenBank/DDBJ databases">
        <title>Substantial Increase in Enzyme Production by Combined Drug-Resistance Mutations in Paenibacillus agaridevorans.</title>
        <authorList>
            <person name="Tanaka Y."/>
            <person name="Funane K."/>
            <person name="Hosaka T."/>
            <person name="Shiwa Y."/>
            <person name="Fujita N."/>
            <person name="Miyazaki T."/>
            <person name="Yoshikawa H."/>
            <person name="Murakami K."/>
            <person name="Kasahara K."/>
            <person name="Inaoka T."/>
            <person name="Hiraga Y."/>
            <person name="Ochi K."/>
        </authorList>
    </citation>
    <scope>NUCLEOTIDE SEQUENCE [LARGE SCALE GENOMIC DNA]</scope>
    <source>
        <strain evidence="2 3">T-3040</strain>
    </source>
</reference>
<evidence type="ECO:0000259" key="1">
    <source>
        <dbReference type="Pfam" id="PF04734"/>
    </source>
</evidence>
<evidence type="ECO:0000313" key="2">
    <source>
        <dbReference type="EMBL" id="GBG08964.1"/>
    </source>
</evidence>
<accession>A0A2R5F054</accession>
<organism evidence="2 3">
    <name type="scientific">Paenibacillus agaridevorans</name>
    <dbReference type="NCBI Taxonomy" id="171404"/>
    <lineage>
        <taxon>Bacteria</taxon>
        <taxon>Bacillati</taxon>
        <taxon>Bacillota</taxon>
        <taxon>Bacilli</taxon>
        <taxon>Bacillales</taxon>
        <taxon>Paenibacillaceae</taxon>
        <taxon>Paenibacillus</taxon>
    </lineage>
</organism>
<dbReference type="EMBL" id="BDQX01000182">
    <property type="protein sequence ID" value="GBG08964.1"/>
    <property type="molecule type" value="Genomic_DNA"/>
</dbReference>
<name>A0A2R5F054_9BACL</name>
<protein>
    <recommendedName>
        <fullName evidence="1">Neutral/alkaline non-lysosomal ceramidase N-terminal domain-containing protein</fullName>
    </recommendedName>
</protein>
<dbReference type="AlphaFoldDB" id="A0A2R5F054"/>